<gene>
    <name evidence="3" type="ORF">SAY86_020849</name>
</gene>
<dbReference type="SMART" id="SM01214">
    <property type="entry name" value="Fmp27_GFWDK"/>
    <property type="match status" value="1"/>
</dbReference>
<dbReference type="InterPro" id="IPR045167">
    <property type="entry name" value="Hobbit"/>
</dbReference>
<feature type="compositionally biased region" description="Polar residues" evidence="1">
    <location>
        <begin position="1764"/>
        <end position="1777"/>
    </location>
</feature>
<feature type="region of interest" description="Disordered" evidence="1">
    <location>
        <begin position="2361"/>
        <end position="2410"/>
    </location>
</feature>
<feature type="compositionally biased region" description="Basic and acidic residues" evidence="1">
    <location>
        <begin position="2644"/>
        <end position="2657"/>
    </location>
</feature>
<evidence type="ECO:0000259" key="2">
    <source>
        <dbReference type="SMART" id="SM01214"/>
    </source>
</evidence>
<evidence type="ECO:0000313" key="3">
    <source>
        <dbReference type="EMBL" id="KAK4800362.1"/>
    </source>
</evidence>
<proteinExistence type="predicted"/>
<dbReference type="PANTHER" id="PTHR15678:SF6">
    <property type="entry name" value="BRIDGE-LIKE LIPID TRANSFER PROTEIN FAMILY MEMBER 2"/>
    <property type="match status" value="1"/>
</dbReference>
<feature type="region of interest" description="Disordered" evidence="1">
    <location>
        <begin position="437"/>
        <end position="465"/>
    </location>
</feature>
<feature type="compositionally biased region" description="Low complexity" evidence="1">
    <location>
        <begin position="440"/>
        <end position="465"/>
    </location>
</feature>
<reference evidence="3 4" key="1">
    <citation type="journal article" date="2023" name="Hortic Res">
        <title>Pangenome of water caltrop reveals structural variations and asymmetric subgenome divergence after allopolyploidization.</title>
        <authorList>
            <person name="Zhang X."/>
            <person name="Chen Y."/>
            <person name="Wang L."/>
            <person name="Yuan Y."/>
            <person name="Fang M."/>
            <person name="Shi L."/>
            <person name="Lu R."/>
            <person name="Comes H.P."/>
            <person name="Ma Y."/>
            <person name="Chen Y."/>
            <person name="Huang G."/>
            <person name="Zhou Y."/>
            <person name="Zheng Z."/>
            <person name="Qiu Y."/>
        </authorList>
    </citation>
    <scope>NUCLEOTIDE SEQUENCE [LARGE SCALE GENOMIC DNA]</scope>
    <source>
        <strain evidence="3">F231</strain>
    </source>
</reference>
<comment type="caution">
    <text evidence="3">The sequence shown here is derived from an EMBL/GenBank/DDBJ whole genome shotgun (WGS) entry which is preliminary data.</text>
</comment>
<feature type="domain" description="FMP27/BLTP2/Hobbit GFWDK motif-containing RBG unit" evidence="2">
    <location>
        <begin position="1169"/>
        <end position="1317"/>
    </location>
</feature>
<dbReference type="InterPro" id="IPR019441">
    <property type="entry name" value="FMP27/BLTP2/Hobbit_GFWDK_RBG"/>
</dbReference>
<keyword evidence="4" id="KW-1185">Reference proteome</keyword>
<dbReference type="Proteomes" id="UP001346149">
    <property type="component" value="Unassembled WGS sequence"/>
</dbReference>
<feature type="compositionally biased region" description="Basic and acidic residues" evidence="1">
    <location>
        <begin position="2392"/>
        <end position="2410"/>
    </location>
</feature>
<protein>
    <recommendedName>
        <fullName evidence="2">FMP27/BLTP2/Hobbit GFWDK motif-containing RBG unit domain-containing protein</fullName>
    </recommendedName>
</protein>
<name>A0AAN7MJE9_TRANT</name>
<accession>A0AAN7MJE9</accession>
<feature type="compositionally biased region" description="Basic residues" evidence="1">
    <location>
        <begin position="2590"/>
        <end position="2605"/>
    </location>
</feature>
<evidence type="ECO:0000256" key="1">
    <source>
        <dbReference type="SAM" id="MobiDB-lite"/>
    </source>
</evidence>
<feature type="region of interest" description="Disordered" evidence="1">
    <location>
        <begin position="1434"/>
        <end position="1462"/>
    </location>
</feature>
<feature type="region of interest" description="Disordered" evidence="1">
    <location>
        <begin position="1666"/>
        <end position="1696"/>
    </location>
</feature>
<evidence type="ECO:0000313" key="4">
    <source>
        <dbReference type="Proteomes" id="UP001346149"/>
    </source>
</evidence>
<feature type="compositionally biased region" description="Polar residues" evidence="1">
    <location>
        <begin position="1797"/>
        <end position="1824"/>
    </location>
</feature>
<dbReference type="PANTHER" id="PTHR15678">
    <property type="entry name" value="ANTIGEN MLAA-22-RELATED"/>
    <property type="match status" value="1"/>
</dbReference>
<organism evidence="3 4">
    <name type="scientific">Trapa natans</name>
    <name type="common">Water chestnut</name>
    <dbReference type="NCBI Taxonomy" id="22666"/>
    <lineage>
        <taxon>Eukaryota</taxon>
        <taxon>Viridiplantae</taxon>
        <taxon>Streptophyta</taxon>
        <taxon>Embryophyta</taxon>
        <taxon>Tracheophyta</taxon>
        <taxon>Spermatophyta</taxon>
        <taxon>Magnoliopsida</taxon>
        <taxon>eudicotyledons</taxon>
        <taxon>Gunneridae</taxon>
        <taxon>Pentapetalae</taxon>
        <taxon>rosids</taxon>
        <taxon>malvids</taxon>
        <taxon>Myrtales</taxon>
        <taxon>Lythraceae</taxon>
        <taxon>Trapa</taxon>
    </lineage>
</organism>
<feature type="region of interest" description="Disordered" evidence="1">
    <location>
        <begin position="2505"/>
        <end position="2526"/>
    </location>
</feature>
<feature type="compositionally biased region" description="Basic and acidic residues" evidence="1">
    <location>
        <begin position="1677"/>
        <end position="1690"/>
    </location>
</feature>
<sequence length="2657" mass="296244">MAVSWLVRFLLGSLLAFIVLWLIFILAARLVALVLSRVSGAYVSFRVDGWKCLRDLVVKFKKGPIESVSVDAIKVGLLQSLVKFGAGFLSRDPKIRIFICELEIVMRSSSTSKQKPRQSKRPRSNSGEKRWMHIANVARFLSVSITDLAVKTPKATVEIKELTVDISKEGDSKPNLLVKIQIIPIIIFLGEPKLSYDQSSSFDSGEYLLSNQTSSSSLKKSSAPFCCEELLLSCEFSHDRNSGISIKDVEIQSGELAVNLNETMLSKSKSSSTVPSQKDTVPNVDSMAAEKLKKRQASIAAFLKKAPLIPEQVSFTLANLDVKFVYQEHNVSLDNKIVGIQLRCTKSRSSEDAVESTHLDIQMNFSEIHILRESITSVVEILKLDILSLVYLPLEPTSPIRAEVDIKLGGIQCNVLMSKFKPLLDIQSSRKKKMVLRKGTATAESSSSSTTTTTSSSSSSSTATSSSSSEFKIIMWTCTVSVPEISLVVYSITNVQLYHGCSQSSHIFANNVSNTGTVVHMELGEFNLYAEDECQGCLKENIFGIKENSCALIRIAKVGLDWGKKEEEAIKGNLSMSRLSLSIDVVSVDVSLTFRRVETLVSTALSFKALLKSQAASKRKSTQSHGPHPTSSGKGTRLIKFNLERCSVSICGETGLESSTVSDPKRVNYGSQGGRIVFGECPDGTPRTATIMPTVEDGKNLKYSVCLDVVHLSVCINKDKQSTQMDLERTRTVYEELLEDNQLTCAKVTLLDMQNAKFVRRAGGPKEISVCSLFSATDIAVRWEPDVHLALVELGLHVKLFVQRQKIQQPEVAPVASNVDKSNQVVSLKNKKKESVFALDIEVLTLSAEVGDGVDALIQVNSIFSENARIGVLLEGLILCFNGARIFKSRRMQVSRIPNVSTSSSDTKLAGITTWDWVVKSLDVHICMPFRLELRAIDDAVEDMLRALKLIVAAKTKFLFPSKTESSKPKKPSSVKVGCVKFCIRKLTADIEEEPMQGWLDERFRLMKKEAHELTVRLKYLDELSNGNLHPASEENNDGSCQRKLSFDGLEIDAQDTSSICKIQEELYKQSFRSYLQSCQNIKLSEGSGACQTGFQAGFKFSTSRTSLFYISATELDLTLTSIEGGEAGMIEVLKKLDPVCGENNIPFARLYGCNILLRTSSLVVQIRDYTYPLLLATLGRCEGRLIMAQQATPFQPQMQQDVYVGRWRKVQMFRSLTGTTPPMKTYTDLPLYFQKGEVSFGVGYEPSFADLSYAFTVALRRANLSVRKPGPLVVPPKKEKSLPWWDEMRNYIHGNVSLFFSETSWYILATSDPYEKLDKLHIVTNHMEIQQSDGRVYMSTKDFRIFMSSLEGLEKNRTLKLPSTAYPFLETPTFTVEVLMDWGCDSGTPLNHYLFALPDEGEPRDKVFDPFRSTALSLRWDISLTPAVLQSDKEISSSGTSDPATNQIGLGSGKADEGATSPTINLGPHDLAWLTKFCKLNILPPHKLRLFSRFPRFGVPRILRSGNLPLDRVITEFMLRMDITPTIIRHVSLFDGDPAKGFTFNMTKVKLEIYFGRGKQEFTFECKREPLDLVYLGLDLHIPKAFLDKEAEARGDLPKIVSATGKASQSSDLEGVSSGRVNYTGSCTEKCADDGFFLSSDYFTIRRQAPKADPARLLAWKEASRKNTETTNARPEIGDGKESDDHADSDQSEDDGYDVVIADNCQRIFLYGLKILWNLENRDAIMSWVGGLSKAFEPPKPSPSRVYNQRKLHQEIPKDDSTEMPQNDTSDVSSASLHPDDSGSLPSPQADKVEDSTSAALTSPSHTTKNENLASEVLSPSHTENVENVASAATGKDGNTNESNDEEGTRRFMVNVIAPQFNFHSEEANGRFLLAAVSGRVLARSFHSVVHVGLEMIDEALGPEATNIREYQPEMTWKRTELSVMLERVQAHVAPTDVDLGAGIQWLPKIHKKSDKVKRTGALLERVFMPCDMYFRYTGHKGGTPDLKMKPLKELSFTSHDISATMTSRQFQVMMDVLTNLLLARTPKRRRVSLTYPIDDDGDFEEVADAVVPDGVEEVELAKINLEKKERERKLIIDDIRKLSHGCDASTDPNREEGELCMITGGTATLVEGLKRELLNVQKSRKEASSELRTALQKAAQVRLMEKEKNKSPSCAMRICLQINKLFWGMLIDGKSFAEAEINDMIYDFDRDYRDIGVALFTIKQFVIRNCLPNAKSDTLLSAWNPPPEWEKKVMIHVDAKQGAPKDGPSSIELLQVEIYPLKIHLTESMYRMMWAYLFSEEAQDTQRRQEVWKVSTTAGLKRVKKGSSAHDASTSGGLAARESEASKLPKELRRTSSFDKNWEETVAESVANELVLQSMSPGKNRPLASAEQCDEASKKKDLRPKPGRPSQEDKKIEKPNEKASRPQKLREFHNIKITQVELLLSYEGSMFVVNDLKLLVDTFHRVEFTGTWRGLFSRVKKHIIWGVLKSVAGMQVKKFKDKTHIHKEQNVTSAPNSELVLVDKEGGGQGGERNDQNPLAWPKRQTDMAGDGFVTSMKGLFNTQRRKAKKFVLKTMRGEEDEGSRDWSEGDADYSPFARQLTITKAKHLIKRHTKKLRSRKRGGSSSSQGAIDTLPQSPGEIPIFESDSSSGSAPSFEDFGEWERNNLVDDIKSP</sequence>
<feature type="region of interest" description="Disordered" evidence="1">
    <location>
        <begin position="2590"/>
        <end position="2657"/>
    </location>
</feature>
<feature type="region of interest" description="Disordered" evidence="1">
    <location>
        <begin position="2304"/>
        <end position="2335"/>
    </location>
</feature>
<dbReference type="Pfam" id="PF10344">
    <property type="entry name" value="Hobbit"/>
    <property type="match status" value="1"/>
</dbReference>
<dbReference type="EMBL" id="JAXQNO010000003">
    <property type="protein sequence ID" value="KAK4800362.1"/>
    <property type="molecule type" value="Genomic_DNA"/>
</dbReference>
<feature type="region of interest" description="Disordered" evidence="1">
    <location>
        <begin position="1757"/>
        <end position="1824"/>
    </location>
</feature>
<feature type="compositionally biased region" description="Basic and acidic residues" evidence="1">
    <location>
        <begin position="2323"/>
        <end position="2335"/>
    </location>
</feature>
<feature type="compositionally biased region" description="Polar residues" evidence="1">
    <location>
        <begin position="1437"/>
        <end position="1450"/>
    </location>
</feature>